<dbReference type="SMART" id="SM01058">
    <property type="entry name" value="CarD_TRCF"/>
    <property type="match status" value="1"/>
</dbReference>
<reference evidence="12 13" key="1">
    <citation type="submission" date="2016-11" db="EMBL/GenBank/DDBJ databases">
        <authorList>
            <person name="Varghese N."/>
            <person name="Submissions S."/>
        </authorList>
    </citation>
    <scope>NUCLEOTIDE SEQUENCE [LARGE SCALE GENOMIC DNA]</scope>
    <source>
        <strain evidence="12 13">NFIX07</strain>
    </source>
</reference>
<dbReference type="Pfam" id="PF02559">
    <property type="entry name" value="CarD_TRCF_RID"/>
    <property type="match status" value="1"/>
</dbReference>
<dbReference type="SMART" id="SM00982">
    <property type="entry name" value="TRCF"/>
    <property type="match status" value="1"/>
</dbReference>
<dbReference type="Gene3D" id="3.40.50.11180">
    <property type="match status" value="1"/>
</dbReference>
<dbReference type="InterPro" id="IPR004576">
    <property type="entry name" value="Mfd"/>
</dbReference>
<comment type="similarity">
    <text evidence="9">In the N-terminal section; belongs to the UvrB family.</text>
</comment>
<evidence type="ECO:0000256" key="8">
    <source>
        <dbReference type="ARBA" id="ARBA00023204"/>
    </source>
</evidence>
<keyword evidence="3 9" id="KW-0227">DNA damage</keyword>
<sequence>MRQVISNYIKEDKRFQELDQVFGQDNILVTGLSPSAKATLIAEKYLSDHKQMLLVTNNLYQADKIEADILQYVSDEEIYKYPVQDIMTEEFSTQSPQLMSERVRTLTALAHGKKGLFIVPLNGLKKWLTPVEMWRNHQMTLNVGDDIEVDDFLNKLVNMGYRRESVVSHIGEFSLRGGIIDIYPLIGSPVRIELFDTEIDSIRDFDVETQRSNDNLESIEITTASDYIITDEVINHLQTHLKEAYEETRPKIEKSVRNDLKETYESFKLFESTFFDHQLLRRLVAFMYEQPSTIIDYFSKDVVIAVDEYNRIKETEETLTTEVDDFISNLIESGNGFIGQSFMQYDGFENLLQDKPVAYFTLFTSSMPVELEHIIKFSCKPVQQFYGQYDIMCSEFQRFIQNEYAVIVLVETETKVERIQSMLNEMHIPVVTNIDQASTSGQAVVLEGSLSEGFELPYMQLVVITERELFKTKQKKQRKRTKTMSNAEKIKSYQDLNVGDYVVHVHHGVGRYLGVETLEVGEQHRDYIKLQYKGTDQLFVPVDQMDQVQKYVASEDKSPRLNKLGGTEWKKTKAKVQQSVEDIADELIDLYKQREMSVGYQFGPDTAEQSTFELDFPYELTPDQSKSIEEIKGDMERERPMDRLLCGDVGYGKTEVAVRAAFKAVMEGKQVAFLVPTTILAQQHYETLIERMQDFPVEIQLISRFRSTKEVKETKEGLKSGYVDIVVGTHKLLGKDIHYKDLGLLIVDEEQRFGVRHKERIKTLKNNVDVLTLTATPIPRTLHMSMLGVRDLSVIETPPENRFPVQTYVLEQNTNFIKEALERELSRDGQVFYLYNKVQSIYEKREQLQMLMPDANIAVAHGQMTERDLEETMLSFINHEYDILVTTTIIETGVDVPNANTLIIEEADRFGLSQLYQLRGRVGRSSRIGYAYFLHPTNKVLTETAEERLQAIKEFTELGSGFKIAMRDLNIRGAGNLLGKQQHGFIDSVGFDLYSQMLEEAVNEKRGIKEETPDTPEVEVELNLDAYLPAEYIQNEQAKIEIYKKLRKVESEEQLMDIKDELIDRFNEYPVEVERLLDIVEIKTHALHAGITKIKDLGKQIQILLSEKSTTDIDGEALFKNTQPLGRSMKVGVENGTMKVTLTKSKQWLDNLKFLVKCIEESMSIQDEA</sequence>
<dbReference type="InterPro" id="IPR003711">
    <property type="entry name" value="CarD-like/TRCF_RID"/>
</dbReference>
<accession>A0ABY1H9M8</accession>
<dbReference type="InterPro" id="IPR037235">
    <property type="entry name" value="TRCF-like_C_D7"/>
</dbReference>
<keyword evidence="2 9" id="KW-0547">Nucleotide-binding</keyword>
<dbReference type="Proteomes" id="UP000182665">
    <property type="component" value="Unassembled WGS sequence"/>
</dbReference>
<feature type="domain" description="Helicase C-terminal" evidence="11">
    <location>
        <begin position="809"/>
        <end position="970"/>
    </location>
</feature>
<protein>
    <recommendedName>
        <fullName evidence="9">Transcription-repair-coupling factor</fullName>
        <shortName evidence="9">TRCF</shortName>
        <ecNumber evidence="9">3.6.4.-</ecNumber>
    </recommendedName>
</protein>
<dbReference type="InterPro" id="IPR014001">
    <property type="entry name" value="Helicase_ATP-bd"/>
</dbReference>
<dbReference type="InterPro" id="IPR011545">
    <property type="entry name" value="DEAD/DEAH_box_helicase_dom"/>
</dbReference>
<comment type="caution">
    <text evidence="12">The sequence shown here is derived from an EMBL/GenBank/DDBJ whole genome shotgun (WGS) entry which is preliminary data.</text>
</comment>
<evidence type="ECO:0000259" key="11">
    <source>
        <dbReference type="PROSITE" id="PS51194"/>
    </source>
</evidence>
<keyword evidence="13" id="KW-1185">Reference proteome</keyword>
<dbReference type="Pfam" id="PF03461">
    <property type="entry name" value="TRCF"/>
    <property type="match status" value="1"/>
</dbReference>
<dbReference type="InterPro" id="IPR041471">
    <property type="entry name" value="UvrB_inter"/>
</dbReference>
<evidence type="ECO:0000256" key="9">
    <source>
        <dbReference type="HAMAP-Rule" id="MF_00969"/>
    </source>
</evidence>
<evidence type="ECO:0000256" key="5">
    <source>
        <dbReference type="ARBA" id="ARBA00022806"/>
    </source>
</evidence>
<dbReference type="PROSITE" id="PS51192">
    <property type="entry name" value="HELICASE_ATP_BIND_1"/>
    <property type="match status" value="1"/>
</dbReference>
<evidence type="ECO:0000256" key="3">
    <source>
        <dbReference type="ARBA" id="ARBA00022763"/>
    </source>
</evidence>
<evidence type="ECO:0000313" key="13">
    <source>
        <dbReference type="Proteomes" id="UP000182665"/>
    </source>
</evidence>
<evidence type="ECO:0000313" key="12">
    <source>
        <dbReference type="EMBL" id="SFZ78919.1"/>
    </source>
</evidence>
<dbReference type="PROSITE" id="PS51194">
    <property type="entry name" value="HELICASE_CTER"/>
    <property type="match status" value="1"/>
</dbReference>
<dbReference type="PANTHER" id="PTHR47964:SF1">
    <property type="entry name" value="ATP-DEPENDENT DNA HELICASE HOMOLOG RECG, CHLOROPLASTIC"/>
    <property type="match status" value="1"/>
</dbReference>
<dbReference type="EC" id="3.6.4.-" evidence="9"/>
<keyword evidence="1 9" id="KW-0963">Cytoplasm</keyword>
<dbReference type="InterPro" id="IPR047112">
    <property type="entry name" value="RecG/Mfd"/>
</dbReference>
<dbReference type="SMART" id="SM00490">
    <property type="entry name" value="HELICc"/>
    <property type="match status" value="1"/>
</dbReference>
<keyword evidence="7 9" id="KW-0238">DNA-binding</keyword>
<dbReference type="HAMAP" id="MF_00969">
    <property type="entry name" value="TRCF"/>
    <property type="match status" value="1"/>
</dbReference>
<dbReference type="InterPro" id="IPR048635">
    <property type="entry name" value="MFD_D3"/>
</dbReference>
<evidence type="ECO:0000256" key="7">
    <source>
        <dbReference type="ARBA" id="ARBA00023125"/>
    </source>
</evidence>
<dbReference type="CDD" id="cd17991">
    <property type="entry name" value="DEXHc_TRCF"/>
    <property type="match status" value="1"/>
</dbReference>
<dbReference type="InterPro" id="IPR036101">
    <property type="entry name" value="CarD-like/TRCF_RID_sf"/>
</dbReference>
<comment type="function">
    <text evidence="9">Couples transcription and DNA repair by recognizing RNA polymerase (RNAP) stalled at DNA lesions. Mediates ATP-dependent release of RNAP and its truncated transcript from the DNA, and recruitment of nucleotide excision repair machinery to the damaged site.</text>
</comment>
<comment type="similarity">
    <text evidence="9">In the C-terminal section; belongs to the helicase family. RecG subfamily.</text>
</comment>
<evidence type="ECO:0000256" key="6">
    <source>
        <dbReference type="ARBA" id="ARBA00022840"/>
    </source>
</evidence>
<dbReference type="NCBIfam" id="TIGR00580">
    <property type="entry name" value="mfd"/>
    <property type="match status" value="1"/>
</dbReference>
<dbReference type="Gene3D" id="3.40.50.300">
    <property type="entry name" value="P-loop containing nucleotide triphosphate hydrolases"/>
    <property type="match status" value="2"/>
</dbReference>
<dbReference type="SMART" id="SM00487">
    <property type="entry name" value="DEXDc"/>
    <property type="match status" value="1"/>
</dbReference>
<dbReference type="PANTHER" id="PTHR47964">
    <property type="entry name" value="ATP-DEPENDENT DNA HELICASE HOMOLOG RECG, CHLOROPLASTIC"/>
    <property type="match status" value="1"/>
</dbReference>
<feature type="domain" description="Helicase ATP-binding" evidence="10">
    <location>
        <begin position="634"/>
        <end position="795"/>
    </location>
</feature>
<proteinExistence type="inferred from homology"/>
<dbReference type="RefSeq" id="WP_072291882.1">
    <property type="nucleotide sequence ID" value="NZ_FPKT01000012.1"/>
</dbReference>
<dbReference type="Pfam" id="PF17757">
    <property type="entry name" value="UvrB_inter"/>
    <property type="match status" value="1"/>
</dbReference>
<dbReference type="Pfam" id="PF00270">
    <property type="entry name" value="DEAD"/>
    <property type="match status" value="1"/>
</dbReference>
<dbReference type="Gene3D" id="3.90.1150.50">
    <property type="entry name" value="Transcription-repair-coupling factor, D7 domain"/>
    <property type="match status" value="1"/>
</dbReference>
<dbReference type="SUPFAM" id="SSF143517">
    <property type="entry name" value="TRCF domain-like"/>
    <property type="match status" value="1"/>
</dbReference>
<dbReference type="Gene3D" id="3.40.50.11140">
    <property type="match status" value="1"/>
</dbReference>
<dbReference type="Pfam" id="PF21132">
    <property type="entry name" value="MFD_D3"/>
    <property type="match status" value="1"/>
</dbReference>
<keyword evidence="5" id="KW-0347">Helicase</keyword>
<organism evidence="12 13">
    <name type="scientific">Staphylococcus pasteuri</name>
    <dbReference type="NCBI Taxonomy" id="45972"/>
    <lineage>
        <taxon>Bacteria</taxon>
        <taxon>Bacillati</taxon>
        <taxon>Bacillota</taxon>
        <taxon>Bacilli</taxon>
        <taxon>Bacillales</taxon>
        <taxon>Staphylococcaceae</taxon>
        <taxon>Staphylococcus</taxon>
    </lineage>
</organism>
<dbReference type="Gene3D" id="3.30.2060.10">
    <property type="entry name" value="Penicillin-binding protein 1b domain"/>
    <property type="match status" value="1"/>
</dbReference>
<evidence type="ECO:0000256" key="4">
    <source>
        <dbReference type="ARBA" id="ARBA00022801"/>
    </source>
</evidence>
<dbReference type="EMBL" id="FPKT01000012">
    <property type="protein sequence ID" value="SFZ78919.1"/>
    <property type="molecule type" value="Genomic_DNA"/>
</dbReference>
<evidence type="ECO:0000256" key="2">
    <source>
        <dbReference type="ARBA" id="ARBA00022741"/>
    </source>
</evidence>
<dbReference type="InterPro" id="IPR005118">
    <property type="entry name" value="TRCF_C"/>
</dbReference>
<evidence type="ECO:0000259" key="10">
    <source>
        <dbReference type="PROSITE" id="PS51192"/>
    </source>
</evidence>
<keyword evidence="8 9" id="KW-0234">DNA repair</keyword>
<dbReference type="Gene3D" id="2.40.10.170">
    <property type="match status" value="1"/>
</dbReference>
<evidence type="ECO:0000256" key="1">
    <source>
        <dbReference type="ARBA" id="ARBA00022490"/>
    </source>
</evidence>
<keyword evidence="6 9" id="KW-0067">ATP-binding</keyword>
<dbReference type="InterPro" id="IPR001650">
    <property type="entry name" value="Helicase_C-like"/>
</dbReference>
<dbReference type="InterPro" id="IPR027417">
    <property type="entry name" value="P-loop_NTPase"/>
</dbReference>
<name>A0ABY1H9M8_9STAP</name>
<gene>
    <name evidence="9" type="primary">mfd</name>
    <name evidence="12" type="ORF">SAMN03097721_02496</name>
</gene>
<dbReference type="Pfam" id="PF00271">
    <property type="entry name" value="Helicase_C"/>
    <property type="match status" value="1"/>
</dbReference>
<comment type="subcellular location">
    <subcellularLocation>
        <location evidence="9">Cytoplasm</location>
    </subcellularLocation>
</comment>
<dbReference type="SUPFAM" id="SSF52540">
    <property type="entry name" value="P-loop containing nucleoside triphosphate hydrolases"/>
    <property type="match status" value="4"/>
</dbReference>
<keyword evidence="4 9" id="KW-0378">Hydrolase</keyword>
<dbReference type="SUPFAM" id="SSF141259">
    <property type="entry name" value="CarD-like"/>
    <property type="match status" value="1"/>
</dbReference>